<dbReference type="PANTHER" id="PTHR42852">
    <property type="entry name" value="THIOL:DISULFIDE INTERCHANGE PROTEIN DSBE"/>
    <property type="match status" value="1"/>
</dbReference>
<keyword evidence="4" id="KW-0676">Redox-active center</keyword>
<dbReference type="EMBL" id="JACWMX010000002">
    <property type="protein sequence ID" value="MBD1392727.1"/>
    <property type="molecule type" value="Genomic_DNA"/>
</dbReference>
<dbReference type="GO" id="GO:0030313">
    <property type="term" value="C:cell envelope"/>
    <property type="evidence" value="ECO:0007669"/>
    <property type="project" value="UniProtKB-SubCell"/>
</dbReference>
<name>A0A926S1E8_9SPHI</name>
<gene>
    <name evidence="7" type="ORF">IDJ76_06435</name>
</gene>
<dbReference type="RefSeq" id="WP_191161926.1">
    <property type="nucleotide sequence ID" value="NZ_JACWMX010000002.1"/>
</dbReference>
<sequence length="478" mass="54505">MAADIATGYFKKVYFVATLCLLCFFDVTFGNVRISGEFMDKKGVEKVWATVPVGSFNNYIYDVYYPVTNNKFAFDIPVTTMVTLQIKTGFGRIFLFVAPGDDIKIKIYNTTDKSKALVFEGSNAAGQYAYNVYNSQPLATRMMQSALFAALEEKDKYRGLKKFGSFIGRQTSTFDVLYKEGKINIQFLSLVKTDIRAEQGNFLIGQLTYLQSKITDSSKKLRYQEYKNALMEFAGPNKLENARCGFGVGYLADYYFDKAGRIKLPNDKDWGSYGAYKLAPKPIQEYLFGNMLMFAKLIGLSEFDYKKTLPIYKKEFPNSPYLAFLDTVKGVNSLVNAADVKIDTLTKFKNFNQLKRYFSGKAIYVDLWATWCMPCRGEFPSYAQLRPLLKKKKVTPVFISVDAPKARQVWKDIVRKSKLEGYNMMVDKVLMADLVKQLYKNGLIEIPRYILVDKYGKVISLDAPRPSNPDLKKMLAKL</sequence>
<keyword evidence="2" id="KW-0201">Cytochrome c-type biogenesis</keyword>
<dbReference type="CDD" id="cd02966">
    <property type="entry name" value="TlpA_like_family"/>
    <property type="match status" value="1"/>
</dbReference>
<comment type="subcellular location">
    <subcellularLocation>
        <location evidence="1">Cell envelope</location>
    </subcellularLocation>
</comment>
<keyword evidence="5" id="KW-0812">Transmembrane</keyword>
<evidence type="ECO:0000256" key="5">
    <source>
        <dbReference type="SAM" id="Phobius"/>
    </source>
</evidence>
<evidence type="ECO:0000256" key="1">
    <source>
        <dbReference type="ARBA" id="ARBA00004196"/>
    </source>
</evidence>
<dbReference type="Pfam" id="PF08534">
    <property type="entry name" value="Redoxin"/>
    <property type="match status" value="1"/>
</dbReference>
<evidence type="ECO:0000313" key="7">
    <source>
        <dbReference type="EMBL" id="MBD1392727.1"/>
    </source>
</evidence>
<dbReference type="PROSITE" id="PS51352">
    <property type="entry name" value="THIOREDOXIN_2"/>
    <property type="match status" value="1"/>
</dbReference>
<feature type="domain" description="Thioredoxin" evidence="6">
    <location>
        <begin position="313"/>
        <end position="478"/>
    </location>
</feature>
<evidence type="ECO:0000256" key="3">
    <source>
        <dbReference type="ARBA" id="ARBA00023157"/>
    </source>
</evidence>
<dbReference type="GO" id="GO:0017004">
    <property type="term" value="P:cytochrome complex assembly"/>
    <property type="evidence" value="ECO:0007669"/>
    <property type="project" value="UniProtKB-KW"/>
</dbReference>
<dbReference type="SUPFAM" id="SSF52833">
    <property type="entry name" value="Thioredoxin-like"/>
    <property type="match status" value="1"/>
</dbReference>
<dbReference type="InterPro" id="IPR050553">
    <property type="entry name" value="Thioredoxin_ResA/DsbE_sf"/>
</dbReference>
<reference evidence="7" key="1">
    <citation type="submission" date="2020-09" db="EMBL/GenBank/DDBJ databases">
        <title>Novel species of Mucilaginibacter isolated from a glacier on the Tibetan Plateau.</title>
        <authorList>
            <person name="Liu Q."/>
            <person name="Xin Y.-H."/>
        </authorList>
    </citation>
    <scope>NUCLEOTIDE SEQUENCE</scope>
    <source>
        <strain evidence="7">ZB1P21</strain>
    </source>
</reference>
<protein>
    <submittedName>
        <fullName evidence="7">TlpA family protein disulfide reductase</fullName>
    </submittedName>
</protein>
<organism evidence="7 8">
    <name type="scientific">Mucilaginibacter glaciei</name>
    <dbReference type="NCBI Taxonomy" id="2772109"/>
    <lineage>
        <taxon>Bacteria</taxon>
        <taxon>Pseudomonadati</taxon>
        <taxon>Bacteroidota</taxon>
        <taxon>Sphingobacteriia</taxon>
        <taxon>Sphingobacteriales</taxon>
        <taxon>Sphingobacteriaceae</taxon>
        <taxon>Mucilaginibacter</taxon>
    </lineage>
</organism>
<dbReference type="InterPro" id="IPR036249">
    <property type="entry name" value="Thioredoxin-like_sf"/>
</dbReference>
<comment type="caution">
    <text evidence="7">The sequence shown here is derived from an EMBL/GenBank/DDBJ whole genome shotgun (WGS) entry which is preliminary data.</text>
</comment>
<keyword evidence="5" id="KW-1133">Transmembrane helix</keyword>
<keyword evidence="8" id="KW-1185">Reference proteome</keyword>
<dbReference type="InterPro" id="IPR013766">
    <property type="entry name" value="Thioredoxin_domain"/>
</dbReference>
<dbReference type="GO" id="GO:0016491">
    <property type="term" value="F:oxidoreductase activity"/>
    <property type="evidence" value="ECO:0007669"/>
    <property type="project" value="InterPro"/>
</dbReference>
<keyword evidence="3" id="KW-1015">Disulfide bond</keyword>
<proteinExistence type="predicted"/>
<evidence type="ECO:0000313" key="8">
    <source>
        <dbReference type="Proteomes" id="UP000619078"/>
    </source>
</evidence>
<dbReference type="AlphaFoldDB" id="A0A926S1E8"/>
<evidence type="ECO:0000256" key="4">
    <source>
        <dbReference type="ARBA" id="ARBA00023284"/>
    </source>
</evidence>
<dbReference type="Proteomes" id="UP000619078">
    <property type="component" value="Unassembled WGS sequence"/>
</dbReference>
<evidence type="ECO:0000259" key="6">
    <source>
        <dbReference type="PROSITE" id="PS51352"/>
    </source>
</evidence>
<keyword evidence="5" id="KW-0472">Membrane</keyword>
<dbReference type="PANTHER" id="PTHR42852:SF6">
    <property type="entry name" value="THIOL:DISULFIDE INTERCHANGE PROTEIN DSBE"/>
    <property type="match status" value="1"/>
</dbReference>
<feature type="transmembrane region" description="Helical" evidence="5">
    <location>
        <begin position="13"/>
        <end position="32"/>
    </location>
</feature>
<dbReference type="InterPro" id="IPR013740">
    <property type="entry name" value="Redoxin"/>
</dbReference>
<evidence type="ECO:0000256" key="2">
    <source>
        <dbReference type="ARBA" id="ARBA00022748"/>
    </source>
</evidence>
<accession>A0A926S1E8</accession>
<dbReference type="Gene3D" id="3.40.30.10">
    <property type="entry name" value="Glutaredoxin"/>
    <property type="match status" value="1"/>
</dbReference>